<organism evidence="3 4">
    <name type="scientific">Kitasatospora arboriphila</name>
    <dbReference type="NCBI Taxonomy" id="258052"/>
    <lineage>
        <taxon>Bacteria</taxon>
        <taxon>Bacillati</taxon>
        <taxon>Actinomycetota</taxon>
        <taxon>Actinomycetes</taxon>
        <taxon>Kitasatosporales</taxon>
        <taxon>Streptomycetaceae</taxon>
        <taxon>Kitasatospora</taxon>
    </lineage>
</organism>
<name>A0ABN1U5H3_9ACTN</name>
<evidence type="ECO:0000256" key="1">
    <source>
        <dbReference type="SAM" id="MobiDB-lite"/>
    </source>
</evidence>
<keyword evidence="4" id="KW-1185">Reference proteome</keyword>
<protein>
    <submittedName>
        <fullName evidence="3">Uncharacterized protein</fullName>
    </submittedName>
</protein>
<dbReference type="InterPro" id="IPR006311">
    <property type="entry name" value="TAT_signal"/>
</dbReference>
<accession>A0ABN1U5H3</accession>
<dbReference type="EMBL" id="BAAALD010000109">
    <property type="protein sequence ID" value="GAA1118617.1"/>
    <property type="molecule type" value="Genomic_DNA"/>
</dbReference>
<feature type="chain" id="PRO_5046490673" evidence="2">
    <location>
        <begin position="30"/>
        <end position="79"/>
    </location>
</feature>
<keyword evidence="2" id="KW-0732">Signal</keyword>
<evidence type="ECO:0000313" key="4">
    <source>
        <dbReference type="Proteomes" id="UP001499987"/>
    </source>
</evidence>
<gene>
    <name evidence="3" type="ORF">GCM10009663_68250</name>
</gene>
<reference evidence="3 4" key="1">
    <citation type="journal article" date="2019" name="Int. J. Syst. Evol. Microbiol.">
        <title>The Global Catalogue of Microorganisms (GCM) 10K type strain sequencing project: providing services to taxonomists for standard genome sequencing and annotation.</title>
        <authorList>
            <consortium name="The Broad Institute Genomics Platform"/>
            <consortium name="The Broad Institute Genome Sequencing Center for Infectious Disease"/>
            <person name="Wu L."/>
            <person name="Ma J."/>
        </authorList>
    </citation>
    <scope>NUCLEOTIDE SEQUENCE [LARGE SCALE GENOMIC DNA]</scope>
    <source>
        <strain evidence="3 4">JCM 13002</strain>
    </source>
</reference>
<evidence type="ECO:0000256" key="2">
    <source>
        <dbReference type="SAM" id="SignalP"/>
    </source>
</evidence>
<dbReference type="PROSITE" id="PS51318">
    <property type="entry name" value="TAT"/>
    <property type="match status" value="1"/>
</dbReference>
<evidence type="ECO:0000313" key="3">
    <source>
        <dbReference type="EMBL" id="GAA1118617.1"/>
    </source>
</evidence>
<feature type="compositionally biased region" description="Low complexity" evidence="1">
    <location>
        <begin position="42"/>
        <end position="54"/>
    </location>
</feature>
<comment type="caution">
    <text evidence="3">The sequence shown here is derived from an EMBL/GenBank/DDBJ whole genome shotgun (WGS) entry which is preliminary data.</text>
</comment>
<sequence length="79" mass="7825">MRVLRRALLTGAAAAVLLLGTAGTSPAGAASADIPIESWNNTGASAGDTSGGSSPHIADIHIGSWNSTGADYHRPPTVS</sequence>
<dbReference type="Proteomes" id="UP001499987">
    <property type="component" value="Unassembled WGS sequence"/>
</dbReference>
<feature type="signal peptide" evidence="2">
    <location>
        <begin position="1"/>
        <end position="29"/>
    </location>
</feature>
<feature type="region of interest" description="Disordered" evidence="1">
    <location>
        <begin position="37"/>
        <end position="79"/>
    </location>
</feature>
<proteinExistence type="predicted"/>